<evidence type="ECO:0000313" key="1">
    <source>
        <dbReference type="EMBL" id="SVA00645.1"/>
    </source>
</evidence>
<organism evidence="1">
    <name type="scientific">marine metagenome</name>
    <dbReference type="NCBI Taxonomy" id="408172"/>
    <lineage>
        <taxon>unclassified sequences</taxon>
        <taxon>metagenomes</taxon>
        <taxon>ecological metagenomes</taxon>
    </lineage>
</organism>
<protein>
    <recommendedName>
        <fullName evidence="2">Cupin 2 conserved barrel domain-containing protein</fullName>
    </recommendedName>
</protein>
<dbReference type="InterPro" id="IPR011051">
    <property type="entry name" value="RmlC_Cupin_sf"/>
</dbReference>
<proteinExistence type="predicted"/>
<evidence type="ECO:0008006" key="2">
    <source>
        <dbReference type="Google" id="ProtNLM"/>
    </source>
</evidence>
<sequence>MGKQDGWTFIHSEAKDAVWEKGLREILSYRYLGTDTGTNGDYVAQVIKNNGKEQKDGVQKWHVHDCTFQMTYVLKGWATFEWEGAGVRTIREGDCINQIPMIKHRELAMSEDFQVLEIVAPADFKTYVVDPPDDIDMGGDK</sequence>
<dbReference type="EMBL" id="UINC01002822">
    <property type="protein sequence ID" value="SVA00645.1"/>
    <property type="molecule type" value="Genomic_DNA"/>
</dbReference>
<dbReference type="InterPro" id="IPR014710">
    <property type="entry name" value="RmlC-like_jellyroll"/>
</dbReference>
<dbReference type="Gene3D" id="2.60.120.10">
    <property type="entry name" value="Jelly Rolls"/>
    <property type="match status" value="1"/>
</dbReference>
<gene>
    <name evidence="1" type="ORF">METZ01_LOCUS53499</name>
</gene>
<dbReference type="AlphaFoldDB" id="A0A381S979"/>
<name>A0A381S979_9ZZZZ</name>
<dbReference type="CDD" id="cd06980">
    <property type="entry name" value="cupin_bxe_c0505"/>
    <property type="match status" value="1"/>
</dbReference>
<dbReference type="SUPFAM" id="SSF51182">
    <property type="entry name" value="RmlC-like cupins"/>
    <property type="match status" value="1"/>
</dbReference>
<accession>A0A381S979</accession>
<reference evidence="1" key="1">
    <citation type="submission" date="2018-05" db="EMBL/GenBank/DDBJ databases">
        <authorList>
            <person name="Lanie J.A."/>
            <person name="Ng W.-L."/>
            <person name="Kazmierczak K.M."/>
            <person name="Andrzejewski T.M."/>
            <person name="Davidsen T.M."/>
            <person name="Wayne K.J."/>
            <person name="Tettelin H."/>
            <person name="Glass J.I."/>
            <person name="Rusch D."/>
            <person name="Podicherti R."/>
            <person name="Tsui H.-C.T."/>
            <person name="Winkler M.E."/>
        </authorList>
    </citation>
    <scope>NUCLEOTIDE SEQUENCE</scope>
</reference>